<protein>
    <submittedName>
        <fullName evidence="2">Transcriptional regulator, PadR family</fullName>
    </submittedName>
</protein>
<feature type="non-terminal residue" evidence="2">
    <location>
        <position position="128"/>
    </location>
</feature>
<evidence type="ECO:0000313" key="2">
    <source>
        <dbReference type="EMBL" id="CAA9467129.1"/>
    </source>
</evidence>
<feature type="region of interest" description="Disordered" evidence="1">
    <location>
        <begin position="1"/>
        <end position="128"/>
    </location>
</feature>
<gene>
    <name evidence="2" type="ORF">AVDCRST_MAG02-3240</name>
</gene>
<dbReference type="EMBL" id="CADCVH010000098">
    <property type="protein sequence ID" value="CAA9467129.1"/>
    <property type="molecule type" value="Genomic_DNA"/>
</dbReference>
<accession>A0A6J4RIM5</accession>
<feature type="compositionally biased region" description="Basic and acidic residues" evidence="1">
    <location>
        <begin position="9"/>
        <end position="29"/>
    </location>
</feature>
<proteinExistence type="predicted"/>
<reference evidence="2" key="1">
    <citation type="submission" date="2020-02" db="EMBL/GenBank/DDBJ databases">
        <authorList>
            <person name="Meier V. D."/>
        </authorList>
    </citation>
    <scope>NUCLEOTIDE SEQUENCE</scope>
    <source>
        <strain evidence="2">AVDCRST_MAG02</strain>
    </source>
</reference>
<organism evidence="2">
    <name type="scientific">uncultured Rubrobacteraceae bacterium</name>
    <dbReference type="NCBI Taxonomy" id="349277"/>
    <lineage>
        <taxon>Bacteria</taxon>
        <taxon>Bacillati</taxon>
        <taxon>Actinomycetota</taxon>
        <taxon>Rubrobacteria</taxon>
        <taxon>Rubrobacterales</taxon>
        <taxon>Rubrobacteraceae</taxon>
        <taxon>environmental samples</taxon>
    </lineage>
</organism>
<evidence type="ECO:0000256" key="1">
    <source>
        <dbReference type="SAM" id="MobiDB-lite"/>
    </source>
</evidence>
<feature type="non-terminal residue" evidence="2">
    <location>
        <position position="1"/>
    </location>
</feature>
<dbReference type="AlphaFoldDB" id="A0A6J4RIM5"/>
<name>A0A6J4RIM5_9ACTN</name>
<sequence length="128" mass="12731">GDQQGPDGRFLDPDRAGDPGRRGQLRLRDSPASSGVVRGAHGVDGRDALPRSASARAARPRRGAVGGRGERSSSQVLPDHVPGPGSARGGTQAVASGGRHATGHLAGALPIRSGRPPGVGRATAAGSL</sequence>